<proteinExistence type="inferred from homology"/>
<dbReference type="InterPro" id="IPR012338">
    <property type="entry name" value="Beta-lactam/transpept-like"/>
</dbReference>
<feature type="domain" description="Penicillin-binding protein transpeptidase" evidence="3">
    <location>
        <begin position="446"/>
        <end position="766"/>
    </location>
</feature>
<feature type="domain" description="Peptidase M56" evidence="4">
    <location>
        <begin position="11"/>
        <end position="316"/>
    </location>
</feature>
<dbReference type="Pfam" id="PF00905">
    <property type="entry name" value="Transpeptidase"/>
    <property type="match status" value="1"/>
</dbReference>
<keyword evidence="5" id="KW-0131">Cell cycle</keyword>
<reference evidence="5 6" key="1">
    <citation type="submission" date="2020-08" db="EMBL/GenBank/DDBJ databases">
        <title>Genomic Encyclopedia of Type Strains, Phase IV (KMG-IV): sequencing the most valuable type-strain genomes for metagenomic binning, comparative biology and taxonomic classification.</title>
        <authorList>
            <person name="Goeker M."/>
        </authorList>
    </citation>
    <scope>NUCLEOTIDE SEQUENCE [LARGE SCALE GENOMIC DNA]</scope>
    <source>
        <strain evidence="5 6">DSM 12252</strain>
    </source>
</reference>
<feature type="transmembrane region" description="Helical" evidence="2">
    <location>
        <begin position="132"/>
        <end position="150"/>
    </location>
</feature>
<dbReference type="GO" id="GO:0051301">
    <property type="term" value="P:cell division"/>
    <property type="evidence" value="ECO:0007669"/>
    <property type="project" value="UniProtKB-KW"/>
</dbReference>
<comment type="caution">
    <text evidence="5">The sequence shown here is derived from an EMBL/GenBank/DDBJ whole genome shotgun (WGS) entry which is preliminary data.</text>
</comment>
<keyword evidence="2" id="KW-0812">Transmembrane</keyword>
<dbReference type="PANTHER" id="PTHR30627:SF2">
    <property type="entry name" value="PEPTIDOGLYCAN D,D-TRANSPEPTIDASE MRDA"/>
    <property type="match status" value="1"/>
</dbReference>
<evidence type="ECO:0000259" key="4">
    <source>
        <dbReference type="Pfam" id="PF05569"/>
    </source>
</evidence>
<organism evidence="5 6">
    <name type="scientific">Prosthecobacter vanneervenii</name>
    <dbReference type="NCBI Taxonomy" id="48466"/>
    <lineage>
        <taxon>Bacteria</taxon>
        <taxon>Pseudomonadati</taxon>
        <taxon>Verrucomicrobiota</taxon>
        <taxon>Verrucomicrobiia</taxon>
        <taxon>Verrucomicrobiales</taxon>
        <taxon>Verrucomicrobiaceae</taxon>
        <taxon>Prosthecobacter</taxon>
    </lineage>
</organism>
<dbReference type="SUPFAM" id="SSF56601">
    <property type="entry name" value="beta-lactamase/transpeptidase-like"/>
    <property type="match status" value="1"/>
</dbReference>
<dbReference type="InterPro" id="IPR008756">
    <property type="entry name" value="Peptidase_M56"/>
</dbReference>
<keyword evidence="2" id="KW-0472">Membrane</keyword>
<dbReference type="Pfam" id="PF05569">
    <property type="entry name" value="Peptidase_M56"/>
    <property type="match status" value="1"/>
</dbReference>
<dbReference type="RefSeq" id="WP_184342294.1">
    <property type="nucleotide sequence ID" value="NZ_JACHIG010000010.1"/>
</dbReference>
<dbReference type="Gene3D" id="3.90.1310.10">
    <property type="entry name" value="Penicillin-binding protein 2a (Domain 2)"/>
    <property type="match status" value="1"/>
</dbReference>
<keyword evidence="5" id="KW-0132">Cell division</keyword>
<dbReference type="AlphaFoldDB" id="A0A7W8DLM3"/>
<comment type="similarity">
    <text evidence="1">Belongs to the peptidase M56 family.</text>
</comment>
<dbReference type="SUPFAM" id="SSF56519">
    <property type="entry name" value="Penicillin binding protein dimerisation domain"/>
    <property type="match status" value="1"/>
</dbReference>
<name>A0A7W8DLM3_9BACT</name>
<keyword evidence="2" id="KW-1133">Transmembrane helix</keyword>
<evidence type="ECO:0000256" key="1">
    <source>
        <dbReference type="ARBA" id="ARBA00011075"/>
    </source>
</evidence>
<dbReference type="GO" id="GO:0005886">
    <property type="term" value="C:plasma membrane"/>
    <property type="evidence" value="ECO:0007669"/>
    <property type="project" value="TreeGrafter"/>
</dbReference>
<dbReference type="GO" id="GO:0071972">
    <property type="term" value="F:peptidoglycan L,D-transpeptidase activity"/>
    <property type="evidence" value="ECO:0007669"/>
    <property type="project" value="TreeGrafter"/>
</dbReference>
<evidence type="ECO:0000256" key="2">
    <source>
        <dbReference type="SAM" id="Phobius"/>
    </source>
</evidence>
<dbReference type="InterPro" id="IPR050515">
    <property type="entry name" value="Beta-lactam/transpept"/>
</dbReference>
<dbReference type="InterPro" id="IPR036138">
    <property type="entry name" value="PBP_dimer_sf"/>
</dbReference>
<dbReference type="EMBL" id="JACHIG010000010">
    <property type="protein sequence ID" value="MBB5034458.1"/>
    <property type="molecule type" value="Genomic_DNA"/>
</dbReference>
<dbReference type="InterPro" id="IPR001460">
    <property type="entry name" value="PCN-bd_Tpept"/>
</dbReference>
<dbReference type="GO" id="GO:0008658">
    <property type="term" value="F:penicillin binding"/>
    <property type="evidence" value="ECO:0007669"/>
    <property type="project" value="InterPro"/>
</dbReference>
<evidence type="ECO:0000313" key="6">
    <source>
        <dbReference type="Proteomes" id="UP000590740"/>
    </source>
</evidence>
<dbReference type="Proteomes" id="UP000590740">
    <property type="component" value="Unassembled WGS sequence"/>
</dbReference>
<evidence type="ECO:0000313" key="5">
    <source>
        <dbReference type="EMBL" id="MBB5034458.1"/>
    </source>
</evidence>
<dbReference type="CDD" id="cd07341">
    <property type="entry name" value="M56_BlaR1_MecR1_like"/>
    <property type="match status" value="1"/>
</dbReference>
<dbReference type="PANTHER" id="PTHR30627">
    <property type="entry name" value="PEPTIDOGLYCAN D,D-TRANSPEPTIDASE"/>
    <property type="match status" value="1"/>
</dbReference>
<evidence type="ECO:0000259" key="3">
    <source>
        <dbReference type="Pfam" id="PF00905"/>
    </source>
</evidence>
<feature type="transmembrane region" description="Helical" evidence="2">
    <location>
        <begin position="12"/>
        <end position="31"/>
    </location>
</feature>
<dbReference type="Gene3D" id="3.40.710.10">
    <property type="entry name" value="DD-peptidase/beta-lactamase superfamily"/>
    <property type="match status" value="1"/>
</dbReference>
<feature type="transmembrane region" description="Helical" evidence="2">
    <location>
        <begin position="330"/>
        <end position="351"/>
    </location>
</feature>
<accession>A0A7W8DLM3</accession>
<keyword evidence="6" id="KW-1185">Reference proteome</keyword>
<dbReference type="GO" id="GO:0071555">
    <property type="term" value="P:cell wall organization"/>
    <property type="evidence" value="ECO:0007669"/>
    <property type="project" value="TreeGrafter"/>
</dbReference>
<gene>
    <name evidence="5" type="ORF">HNQ65_004063</name>
</gene>
<sequence>MNAAPFRDLLFHTALKGTAVLVVALLLGLALHRMAAARRYALWITTMATLALLPLAMGLLPAWHVLPKASGEMEWPVMETPQFSINAEPALTAGSSRAIQPAAGAALPVQAPAQTAFSWNISWQDVVENIPLAWMLVACGLLLRLALSAWRLRHLESSLHPGACPMLEQAARELGLRRSPLLLIGPADSVPMVWGVFRPRLLLPQGFESWPHEKQRGVLLHELAHLKRGDPLALWLAQWVKALHWFNPLAWLTLRQLRADQERACDDAVMRQGVRASDYAQSLLDLSRHNRIAPGLSLCALTITRCAPVEGRVKAILDPVRRREGPTLRWLAGIAGCALLFALPVAMLQAIEGPVLRGRILDRNGVVLAESTKEKVRVYPLKTLAAHMVGYVRTPDQKHAQIYGGAGLEVKQDAALAAGRDVALTLDARIQALTMQAMKDGGVERGATVMLDPRTGEILASVSLPSFDPNDFIPSISHENWDRYLKDQDIPLFNRCFRGLYPPASTFTLLTAMAGFSTGLRNEHYQCTGSVTYGTRVLQCWKGVRDETGHGTLDLKGAVRDSCNCYWYQFGNATRVGAFEKLFDALGFNQNYGLVSHESTAILPSEAQLKKGSPSQGQVNMANLAIGQGLTLLSPVHLGILAATVANGGKVPQPSLMKRQATMPWHVELADQGVTADSMELLRQGMRAVVNDPAGTGKSAKSDKVVIAAKTGTAQWKLSSDQKLGLMIGFAPYDQPQIAFAVIYEGRSGEAVSGGALCGPVIKRIVEETLALPADGSGEVKPVEDEVTPLKQAQIEFDSHAEEIRREFQLLFKERSGTCTLKQIDVRHGRVTIFGEAVEMAAALGFKDALPQIAKKWEMEWSFPVPQPLEDGKRVKFMAEGVCKGSVENAAPSKTKTTTSDADRSIVMDPQVADLWKRLKRKGWLADLPAEAIVLDGNTERLEQYLPGTHRLFRFSLPQEAARRWLEDSIFVEGQREKLLRWPRLPASLNGTFTAANNCTVIVSGVNGETVQVVVFQRSIPPDEPGKNRPFQKPRPFRPILIAPDESQEPLPAGRLAPEYHGKGFTQAEAMPTLEVALPTLRPEISPQEVPLPTFRPEPGQHRLRVAEPLSVSLPQLPHPVDRFKGELSEESQKAITRSYRLTQMHSLLISSRMQQALIVKPPKA</sequence>
<protein>
    <submittedName>
        <fullName evidence="5">Cell division protein FtsI/penicillin-binding protein 2</fullName>
    </submittedName>
</protein>
<feature type="transmembrane region" description="Helical" evidence="2">
    <location>
        <begin position="40"/>
        <end position="63"/>
    </location>
</feature>